<dbReference type="Proteomes" id="UP001595712">
    <property type="component" value="Unassembled WGS sequence"/>
</dbReference>
<dbReference type="RefSeq" id="WP_387978447.1">
    <property type="nucleotide sequence ID" value="NZ_JBHRWO010000019.1"/>
</dbReference>
<proteinExistence type="predicted"/>
<gene>
    <name evidence="2" type="ORF">ACFO8M_19045</name>
</gene>
<comment type="caution">
    <text evidence="2">The sequence shown here is derived from an EMBL/GenBank/DDBJ whole genome shotgun (WGS) entry which is preliminary data.</text>
</comment>
<accession>A0ABV7Q1P7</accession>
<keyword evidence="1" id="KW-0472">Membrane</keyword>
<sequence length="98" mass="11291">MSNSDNRTQRQERRIRPPLEHSVSVFKWQILCKRIGAWSMFIAAALASTLYVDSQFELLLATATLLAVFIGALMLMFLSMIGPEYVRNPPDFRLEEDR</sequence>
<protein>
    <submittedName>
        <fullName evidence="2">Uncharacterized protein</fullName>
    </submittedName>
</protein>
<keyword evidence="1" id="KW-1133">Transmembrane helix</keyword>
<reference evidence="3" key="1">
    <citation type="journal article" date="2019" name="Int. J. Syst. Evol. Microbiol.">
        <title>The Global Catalogue of Microorganisms (GCM) 10K type strain sequencing project: providing services to taxonomists for standard genome sequencing and annotation.</title>
        <authorList>
            <consortium name="The Broad Institute Genomics Platform"/>
            <consortium name="The Broad Institute Genome Sequencing Center for Infectious Disease"/>
            <person name="Wu L."/>
            <person name="Ma J."/>
        </authorList>
    </citation>
    <scope>NUCLEOTIDE SEQUENCE [LARGE SCALE GENOMIC DNA]</scope>
    <source>
        <strain evidence="3">CGMCC 4.7396</strain>
    </source>
</reference>
<evidence type="ECO:0000313" key="3">
    <source>
        <dbReference type="Proteomes" id="UP001595712"/>
    </source>
</evidence>
<feature type="transmembrane region" description="Helical" evidence="1">
    <location>
        <begin position="35"/>
        <end position="52"/>
    </location>
</feature>
<evidence type="ECO:0000256" key="1">
    <source>
        <dbReference type="SAM" id="Phobius"/>
    </source>
</evidence>
<keyword evidence="3" id="KW-1185">Reference proteome</keyword>
<dbReference type="EMBL" id="JBHRWO010000019">
    <property type="protein sequence ID" value="MFC3494585.1"/>
    <property type="molecule type" value="Genomic_DNA"/>
</dbReference>
<keyword evidence="1" id="KW-0812">Transmembrane</keyword>
<feature type="transmembrane region" description="Helical" evidence="1">
    <location>
        <begin position="58"/>
        <end position="78"/>
    </location>
</feature>
<name>A0ABV7Q1P7_9ACTN</name>
<organism evidence="2 3">
    <name type="scientific">Glycomyces rhizosphaerae</name>
    <dbReference type="NCBI Taxonomy" id="2054422"/>
    <lineage>
        <taxon>Bacteria</taxon>
        <taxon>Bacillati</taxon>
        <taxon>Actinomycetota</taxon>
        <taxon>Actinomycetes</taxon>
        <taxon>Glycomycetales</taxon>
        <taxon>Glycomycetaceae</taxon>
        <taxon>Glycomyces</taxon>
    </lineage>
</organism>
<evidence type="ECO:0000313" key="2">
    <source>
        <dbReference type="EMBL" id="MFC3494585.1"/>
    </source>
</evidence>